<evidence type="ECO:0000256" key="2">
    <source>
        <dbReference type="SAM" id="Phobius"/>
    </source>
</evidence>
<keyword evidence="2" id="KW-1133">Transmembrane helix</keyword>
<feature type="compositionally biased region" description="Basic and acidic residues" evidence="1">
    <location>
        <begin position="104"/>
        <end position="116"/>
    </location>
</feature>
<dbReference type="EMBL" id="BOSL01000005">
    <property type="protein sequence ID" value="GIP53090.1"/>
    <property type="molecule type" value="Genomic_DNA"/>
</dbReference>
<dbReference type="Proteomes" id="UP000679992">
    <property type="component" value="Unassembled WGS sequence"/>
</dbReference>
<proteinExistence type="predicted"/>
<keyword evidence="2" id="KW-0472">Membrane</keyword>
<organism evidence="3 4">
    <name type="scientific">Paenibacillus vini</name>
    <dbReference type="NCBI Taxonomy" id="1476024"/>
    <lineage>
        <taxon>Bacteria</taxon>
        <taxon>Bacillati</taxon>
        <taxon>Bacillota</taxon>
        <taxon>Bacilli</taxon>
        <taxon>Bacillales</taxon>
        <taxon>Paenibacillaceae</taxon>
        <taxon>Paenibacillus</taxon>
    </lineage>
</organism>
<protein>
    <submittedName>
        <fullName evidence="3">Uncharacterized protein</fullName>
    </submittedName>
</protein>
<evidence type="ECO:0000313" key="3">
    <source>
        <dbReference type="EMBL" id="GIP53090.1"/>
    </source>
</evidence>
<sequence length="282" mass="29868">MWAIIAILGFVLFLICIPAFVYALKKKKKGGIALYAVMAGISYCILLFGGMQAVSDYKTAQVAQEDNPVATAEDPGIEASGDQAAAAVDEPELTAVASEQSAEQVKEQELEPKLEPLADLPADTPDVPDEIISDEIPDEVEPEAELSDLPDQLTASGGIGDTLSVLKDEYGYNSGDEKQASFKRGSVTAAIHPPSNRAYKIEYGYVGGVAGALTAITDMIPADSVQLDMGVGTDKVMISYRSEMLSQAIQQGDFVASFNVTKVGDNKLASYINISLGTFTSP</sequence>
<accession>A0ABQ4MAS4</accession>
<keyword evidence="2" id="KW-0812">Transmembrane</keyword>
<reference evidence="3 4" key="1">
    <citation type="submission" date="2021-03" db="EMBL/GenBank/DDBJ databases">
        <title>Antimicrobial resistance genes in bacteria isolated from Japanese honey, and their potential for conferring macrolide and lincosamide resistance in the American foulbrood pathogen Paenibacillus larvae.</title>
        <authorList>
            <person name="Okamoto M."/>
            <person name="Kumagai M."/>
            <person name="Kanamori H."/>
            <person name="Takamatsu D."/>
        </authorList>
    </citation>
    <scope>NUCLEOTIDE SEQUENCE [LARGE SCALE GENOMIC DNA]</scope>
    <source>
        <strain evidence="3 4">J42TS3</strain>
    </source>
</reference>
<evidence type="ECO:0000313" key="4">
    <source>
        <dbReference type="Proteomes" id="UP000679992"/>
    </source>
</evidence>
<feature type="transmembrane region" description="Helical" evidence="2">
    <location>
        <begin position="31"/>
        <end position="51"/>
    </location>
</feature>
<comment type="caution">
    <text evidence="3">The sequence shown here is derived from an EMBL/GenBank/DDBJ whole genome shotgun (WGS) entry which is preliminary data.</text>
</comment>
<dbReference type="RefSeq" id="WP_213654739.1">
    <property type="nucleotide sequence ID" value="NZ_BOSL01000005.1"/>
</dbReference>
<feature type="transmembrane region" description="Helical" evidence="2">
    <location>
        <begin position="6"/>
        <end position="24"/>
    </location>
</feature>
<gene>
    <name evidence="3" type="ORF">J42TS3_21250</name>
</gene>
<evidence type="ECO:0000256" key="1">
    <source>
        <dbReference type="SAM" id="MobiDB-lite"/>
    </source>
</evidence>
<name>A0ABQ4MAS4_9BACL</name>
<feature type="region of interest" description="Disordered" evidence="1">
    <location>
        <begin position="98"/>
        <end position="125"/>
    </location>
</feature>
<keyword evidence="4" id="KW-1185">Reference proteome</keyword>